<dbReference type="EMBL" id="CP021983">
    <property type="protein sequence ID" value="ASC73059.1"/>
    <property type="molecule type" value="Genomic_DNA"/>
</dbReference>
<dbReference type="AlphaFoldDB" id="A0A1Z3HRX8"/>
<organism evidence="1 2">
    <name type="scientific">Halomicronema hongdechloris C2206</name>
    <dbReference type="NCBI Taxonomy" id="1641165"/>
    <lineage>
        <taxon>Bacteria</taxon>
        <taxon>Bacillati</taxon>
        <taxon>Cyanobacteriota</taxon>
        <taxon>Cyanophyceae</taxon>
        <taxon>Nodosilineales</taxon>
        <taxon>Nodosilineaceae</taxon>
        <taxon>Halomicronema</taxon>
    </lineage>
</organism>
<keyword evidence="2" id="KW-1185">Reference proteome</keyword>
<dbReference type="RefSeq" id="WP_088430740.1">
    <property type="nucleotide sequence ID" value="NZ_CP021983.2"/>
</dbReference>
<accession>A0A1Z3HRX8</accession>
<gene>
    <name evidence="1" type="ORF">XM38_040210</name>
</gene>
<dbReference type="Proteomes" id="UP000191901">
    <property type="component" value="Chromosome"/>
</dbReference>
<protein>
    <submittedName>
        <fullName evidence="1">Uncharacterized protein</fullName>
    </submittedName>
</protein>
<name>A0A1Z3HRX8_9CYAN</name>
<proteinExistence type="predicted"/>
<sequence>MGQDSGLEPSSFQRINDLMTRLFPADGSLILSAEIFLGLDQPERDIYAFPMRSLQASLLFRASQ</sequence>
<dbReference type="KEGG" id="hhg:XM38_040210"/>
<evidence type="ECO:0000313" key="1">
    <source>
        <dbReference type="EMBL" id="ASC73059.1"/>
    </source>
</evidence>
<evidence type="ECO:0000313" key="2">
    <source>
        <dbReference type="Proteomes" id="UP000191901"/>
    </source>
</evidence>
<reference evidence="1 2" key="1">
    <citation type="journal article" date="2016" name="Biochim. Biophys. Acta">
        <title>Characterization of red-shifted phycobilisomes isolated from the chlorophyll f-containing cyanobacterium Halomicronema hongdechloris.</title>
        <authorList>
            <person name="Li Y."/>
            <person name="Lin Y."/>
            <person name="Garvey C.J."/>
            <person name="Birch D."/>
            <person name="Corkery R.W."/>
            <person name="Loughlin P.C."/>
            <person name="Scheer H."/>
            <person name="Willows R.D."/>
            <person name="Chen M."/>
        </authorList>
    </citation>
    <scope>NUCLEOTIDE SEQUENCE [LARGE SCALE GENOMIC DNA]</scope>
    <source>
        <strain evidence="1 2">C2206</strain>
    </source>
</reference>